<evidence type="ECO:0000313" key="1">
    <source>
        <dbReference type="EMBL" id="TNN84715.1"/>
    </source>
</evidence>
<accession>A0A4Z2J2Z1</accession>
<sequence length="85" mass="9237">MAEGKSKPASAEETFDSRGVWVVCVSVVKYGGPTQQCFAPPCVRTSQYPDDLLQHFLTHGAAAVQWEVCDCGLPNMPTGPARWPQ</sequence>
<dbReference type="Proteomes" id="UP000314294">
    <property type="component" value="Unassembled WGS sequence"/>
</dbReference>
<dbReference type="AlphaFoldDB" id="A0A4Z2J2Z1"/>
<organism evidence="1 2">
    <name type="scientific">Liparis tanakae</name>
    <name type="common">Tanaka's snailfish</name>
    <dbReference type="NCBI Taxonomy" id="230148"/>
    <lineage>
        <taxon>Eukaryota</taxon>
        <taxon>Metazoa</taxon>
        <taxon>Chordata</taxon>
        <taxon>Craniata</taxon>
        <taxon>Vertebrata</taxon>
        <taxon>Euteleostomi</taxon>
        <taxon>Actinopterygii</taxon>
        <taxon>Neopterygii</taxon>
        <taxon>Teleostei</taxon>
        <taxon>Neoteleostei</taxon>
        <taxon>Acanthomorphata</taxon>
        <taxon>Eupercaria</taxon>
        <taxon>Perciformes</taxon>
        <taxon>Cottioidei</taxon>
        <taxon>Cottales</taxon>
        <taxon>Liparidae</taxon>
        <taxon>Liparis</taxon>
    </lineage>
</organism>
<reference evidence="1 2" key="1">
    <citation type="submission" date="2019-03" db="EMBL/GenBank/DDBJ databases">
        <title>First draft genome of Liparis tanakae, snailfish: a comprehensive survey of snailfish specific genes.</title>
        <authorList>
            <person name="Kim W."/>
            <person name="Song I."/>
            <person name="Jeong J.-H."/>
            <person name="Kim D."/>
            <person name="Kim S."/>
            <person name="Ryu S."/>
            <person name="Song J.Y."/>
            <person name="Lee S.K."/>
        </authorList>
    </citation>
    <scope>NUCLEOTIDE SEQUENCE [LARGE SCALE GENOMIC DNA]</scope>
    <source>
        <tissue evidence="1">Muscle</tissue>
    </source>
</reference>
<proteinExistence type="predicted"/>
<comment type="caution">
    <text evidence="1">The sequence shown here is derived from an EMBL/GenBank/DDBJ whole genome shotgun (WGS) entry which is preliminary data.</text>
</comment>
<gene>
    <name evidence="1" type="ORF">EYF80_005130</name>
</gene>
<keyword evidence="2" id="KW-1185">Reference proteome</keyword>
<evidence type="ECO:0000313" key="2">
    <source>
        <dbReference type="Proteomes" id="UP000314294"/>
    </source>
</evidence>
<dbReference type="EMBL" id="SRLO01000025">
    <property type="protein sequence ID" value="TNN84715.1"/>
    <property type="molecule type" value="Genomic_DNA"/>
</dbReference>
<name>A0A4Z2J2Z1_9TELE</name>
<protein>
    <submittedName>
        <fullName evidence="1">Uncharacterized protein</fullName>
    </submittedName>
</protein>